<gene>
    <name evidence="3" type="ORF">LL252_12150</name>
</gene>
<reference evidence="3" key="1">
    <citation type="submission" date="2021-10" db="EMBL/GenBank/DDBJ databases">
        <title>The diversity and Nitrogen Metabolism of Culturable Nitrate-Utilizing Bacteria Within the Oxygen Minimum Zone of the Changjiang (Yangtze River)Estuary.</title>
        <authorList>
            <person name="Zhang D."/>
            <person name="Zheng J."/>
            <person name="Liu S."/>
            <person name="He W."/>
        </authorList>
    </citation>
    <scope>NUCLEOTIDE SEQUENCE</scope>
    <source>
        <strain evidence="3">FXH-223</strain>
    </source>
</reference>
<evidence type="ECO:0008006" key="5">
    <source>
        <dbReference type="Google" id="ProtNLM"/>
    </source>
</evidence>
<feature type="compositionally biased region" description="Basic and acidic residues" evidence="1">
    <location>
        <begin position="199"/>
        <end position="213"/>
    </location>
</feature>
<protein>
    <recommendedName>
        <fullName evidence="5">Secreted protein</fullName>
    </recommendedName>
</protein>
<feature type="signal peptide" evidence="2">
    <location>
        <begin position="1"/>
        <end position="21"/>
    </location>
</feature>
<organism evidence="3 4">
    <name type="scientific">Alloalcanivorax marinus</name>
    <dbReference type="NCBI Taxonomy" id="1177169"/>
    <lineage>
        <taxon>Bacteria</taxon>
        <taxon>Pseudomonadati</taxon>
        <taxon>Pseudomonadota</taxon>
        <taxon>Gammaproteobacteria</taxon>
        <taxon>Oceanospirillales</taxon>
        <taxon>Alcanivoracaceae</taxon>
        <taxon>Alloalcanivorax</taxon>
    </lineage>
</organism>
<evidence type="ECO:0000256" key="1">
    <source>
        <dbReference type="SAM" id="MobiDB-lite"/>
    </source>
</evidence>
<dbReference type="AlphaFoldDB" id="A0A9Q3UPW6"/>
<dbReference type="Proteomes" id="UP001108027">
    <property type="component" value="Unassembled WGS sequence"/>
</dbReference>
<sequence length="227" mass="25474">MKTALAALLATLLLYPFPALANDQDGPTRGMSKAQVREHYGEPERRRDPVGQPPISRWYYPGFTVYFENDTVLHSVRESAADEHPGTTERERQAGHPLPPDVEDEEAQIETRSTMRNEDADSDAGSSSRDDDDGEETDESHTAPGSTAVRARAEDREGREDRREEPEQRKDDVEGKDGRFRFDPVSGRIVIDEDEDQGDNDRGTDQGEDEPRAEVPPVRRSLRADAD</sequence>
<feature type="chain" id="PRO_5040235477" description="Secreted protein" evidence="2">
    <location>
        <begin position="22"/>
        <end position="227"/>
    </location>
</feature>
<feature type="region of interest" description="Disordered" evidence="1">
    <location>
        <begin position="21"/>
        <end position="55"/>
    </location>
</feature>
<accession>A0A9Q3UPW6</accession>
<feature type="compositionally biased region" description="Basic and acidic residues" evidence="1">
    <location>
        <begin position="151"/>
        <end position="182"/>
    </location>
</feature>
<proteinExistence type="predicted"/>
<dbReference type="RefSeq" id="WP_228234184.1">
    <property type="nucleotide sequence ID" value="NZ_ARXL01000169.1"/>
</dbReference>
<keyword evidence="4" id="KW-1185">Reference proteome</keyword>
<name>A0A9Q3UPW6_9GAMM</name>
<evidence type="ECO:0000313" key="4">
    <source>
        <dbReference type="Proteomes" id="UP001108027"/>
    </source>
</evidence>
<keyword evidence="2" id="KW-0732">Signal</keyword>
<dbReference type="EMBL" id="JAJGNA010000014">
    <property type="protein sequence ID" value="MCC4309322.1"/>
    <property type="molecule type" value="Genomic_DNA"/>
</dbReference>
<comment type="caution">
    <text evidence="3">The sequence shown here is derived from an EMBL/GenBank/DDBJ whole genome shotgun (WGS) entry which is preliminary data.</text>
</comment>
<feature type="compositionally biased region" description="Basic and acidic residues" evidence="1">
    <location>
        <begin position="79"/>
        <end position="94"/>
    </location>
</feature>
<feature type="region of interest" description="Disordered" evidence="1">
    <location>
        <begin position="79"/>
        <end position="227"/>
    </location>
</feature>
<evidence type="ECO:0000313" key="3">
    <source>
        <dbReference type="EMBL" id="MCC4309322.1"/>
    </source>
</evidence>
<feature type="compositionally biased region" description="Basic and acidic residues" evidence="1">
    <location>
        <begin position="35"/>
        <end position="49"/>
    </location>
</feature>
<evidence type="ECO:0000256" key="2">
    <source>
        <dbReference type="SAM" id="SignalP"/>
    </source>
</evidence>